<dbReference type="GO" id="GO:0046872">
    <property type="term" value="F:metal ion binding"/>
    <property type="evidence" value="ECO:0007669"/>
    <property type="project" value="UniProtKB-KW"/>
</dbReference>
<keyword evidence="2" id="KW-0479">Metal-binding</keyword>
<accession>A0AAV6VS25</accession>
<feature type="domain" description="Chitin-binding type-4" evidence="8">
    <location>
        <begin position="19"/>
        <end position="206"/>
    </location>
</feature>
<comment type="caution">
    <text evidence="9">The sequence shown here is derived from an EMBL/GenBank/DDBJ whole genome shotgun (WGS) entry which is preliminary data.</text>
</comment>
<feature type="signal peptide" evidence="7">
    <location>
        <begin position="1"/>
        <end position="18"/>
    </location>
</feature>
<evidence type="ECO:0000256" key="5">
    <source>
        <dbReference type="ARBA" id="ARBA00023180"/>
    </source>
</evidence>
<dbReference type="InterPro" id="IPR052282">
    <property type="entry name" value="Starch-active_LPMO"/>
</dbReference>
<keyword evidence="10" id="KW-1185">Reference proteome</keyword>
<evidence type="ECO:0000256" key="2">
    <source>
        <dbReference type="ARBA" id="ARBA00022723"/>
    </source>
</evidence>
<keyword evidence="7" id="KW-0732">Signal</keyword>
<proteinExistence type="inferred from homology"/>
<dbReference type="Proteomes" id="UP000827092">
    <property type="component" value="Unassembled WGS sequence"/>
</dbReference>
<gene>
    <name evidence="9" type="ORF">JTE90_022204</name>
</gene>
<name>A0AAV6VS25_9ARAC</name>
<evidence type="ECO:0000259" key="8">
    <source>
        <dbReference type="Pfam" id="PF03067"/>
    </source>
</evidence>
<keyword evidence="3" id="KW-0186">Copper</keyword>
<feature type="chain" id="PRO_5043921994" description="Chitin-binding type-4 domain-containing protein" evidence="7">
    <location>
        <begin position="19"/>
        <end position="209"/>
    </location>
</feature>
<dbReference type="PANTHER" id="PTHR36575">
    <property type="entry name" value="BINDING PROTEIN, PUTATIVE (AFU_ORTHOLOGUE AFUA_1G14430)-RELATED"/>
    <property type="match status" value="1"/>
</dbReference>
<protein>
    <recommendedName>
        <fullName evidence="8">Chitin-binding type-4 domain-containing protein</fullName>
    </recommendedName>
</protein>
<organism evidence="9 10">
    <name type="scientific">Oedothorax gibbosus</name>
    <dbReference type="NCBI Taxonomy" id="931172"/>
    <lineage>
        <taxon>Eukaryota</taxon>
        <taxon>Metazoa</taxon>
        <taxon>Ecdysozoa</taxon>
        <taxon>Arthropoda</taxon>
        <taxon>Chelicerata</taxon>
        <taxon>Arachnida</taxon>
        <taxon>Araneae</taxon>
        <taxon>Araneomorphae</taxon>
        <taxon>Entelegynae</taxon>
        <taxon>Araneoidea</taxon>
        <taxon>Linyphiidae</taxon>
        <taxon>Erigoninae</taxon>
        <taxon>Oedothorax</taxon>
    </lineage>
</organism>
<comment type="cofactor">
    <cofactor evidence="1">
        <name>Cu(2+)</name>
        <dbReference type="ChEBI" id="CHEBI:29036"/>
    </cofactor>
</comment>
<keyword evidence="4" id="KW-1015">Disulfide bond</keyword>
<dbReference type="PANTHER" id="PTHR36575:SF2">
    <property type="entry name" value="CHITIN-BINDING TYPE-4 DOMAIN-CONTAINING PROTEIN-RELATED"/>
    <property type="match status" value="1"/>
</dbReference>
<evidence type="ECO:0000313" key="9">
    <source>
        <dbReference type="EMBL" id="KAG8198474.1"/>
    </source>
</evidence>
<reference evidence="9 10" key="1">
    <citation type="journal article" date="2022" name="Nat. Ecol. Evol.">
        <title>A masculinizing supergene underlies an exaggerated male reproductive morph in a spider.</title>
        <authorList>
            <person name="Hendrickx F."/>
            <person name="De Corte Z."/>
            <person name="Sonet G."/>
            <person name="Van Belleghem S.M."/>
            <person name="Kostlbacher S."/>
            <person name="Vangestel C."/>
        </authorList>
    </citation>
    <scope>NUCLEOTIDE SEQUENCE [LARGE SCALE GENOMIC DNA]</scope>
    <source>
        <strain evidence="9">W744_W776</strain>
    </source>
</reference>
<evidence type="ECO:0000256" key="6">
    <source>
        <dbReference type="ARBA" id="ARBA00034311"/>
    </source>
</evidence>
<sequence>MLKFVVFVSLACLGLVQGHGRLEEPPGRATAWRYGFKTPTNVNDAELFCGGISRHWQINQGKCGICGDAWDLKPPRPHEDGGLYGTGTVTKTYKSGQTIDVVTNIVANHFGYMTYKICPFQDGVEVTQECLDKYPLELADGSGTSYNLGSQKGPVKVQVKLPPGLKCERCVLQWHWKCANNWGICEDGKGRLGCGPQEFFRGCADIKIE</sequence>
<evidence type="ECO:0000256" key="3">
    <source>
        <dbReference type="ARBA" id="ARBA00023008"/>
    </source>
</evidence>
<evidence type="ECO:0000256" key="7">
    <source>
        <dbReference type="SAM" id="SignalP"/>
    </source>
</evidence>
<keyword evidence="5" id="KW-0325">Glycoprotein</keyword>
<dbReference type="Pfam" id="PF03067">
    <property type="entry name" value="LPMO_10"/>
    <property type="match status" value="1"/>
</dbReference>
<comment type="similarity">
    <text evidence="6">Belongs to the polysaccharide monooxygenase AA13 family.</text>
</comment>
<evidence type="ECO:0000256" key="1">
    <source>
        <dbReference type="ARBA" id="ARBA00001973"/>
    </source>
</evidence>
<dbReference type="AlphaFoldDB" id="A0AAV6VS25"/>
<evidence type="ECO:0000313" key="10">
    <source>
        <dbReference type="Proteomes" id="UP000827092"/>
    </source>
</evidence>
<dbReference type="EMBL" id="JAFNEN010000040">
    <property type="protein sequence ID" value="KAG8198474.1"/>
    <property type="molecule type" value="Genomic_DNA"/>
</dbReference>
<evidence type="ECO:0000256" key="4">
    <source>
        <dbReference type="ARBA" id="ARBA00023157"/>
    </source>
</evidence>
<dbReference type="InterPro" id="IPR004302">
    <property type="entry name" value="Cellulose/chitin-bd_N"/>
</dbReference>